<gene>
    <name evidence="1" type="ORF">PPGU16_17880</name>
</gene>
<protein>
    <submittedName>
        <fullName evidence="1">Uncharacterized protein</fullName>
    </submittedName>
</protein>
<keyword evidence="2" id="KW-1185">Reference proteome</keyword>
<evidence type="ECO:0000313" key="1">
    <source>
        <dbReference type="EMBL" id="BCF88721.1"/>
    </source>
</evidence>
<reference evidence="1 2" key="1">
    <citation type="journal article" date="2020" name="Genes (Basel)">
        <title>Genomic Comparison of Insect Gut Symbionts from Divergent Burkholderia Subclades.</title>
        <authorList>
            <person name="Takeshita K."/>
            <person name="Kikuchi Y."/>
        </authorList>
    </citation>
    <scope>NUCLEOTIDE SEQUENCE [LARGE SCALE GENOMIC DNA]</scope>
    <source>
        <strain evidence="1 2">PGU16</strain>
    </source>
</reference>
<dbReference type="RefSeq" id="WP_180719710.1">
    <property type="nucleotide sequence ID" value="NZ_AP023174.1"/>
</dbReference>
<dbReference type="AlphaFoldDB" id="A0A7I8BKL0"/>
<evidence type="ECO:0000313" key="2">
    <source>
        <dbReference type="Proteomes" id="UP000510888"/>
    </source>
</evidence>
<name>A0A7I8BKL0_9BURK</name>
<dbReference type="Proteomes" id="UP000510888">
    <property type="component" value="Chromosome 1"/>
</dbReference>
<sequence>MDDHQPIEPRHRKAMNDVAEVLADVFTDQGFVLLVFPLNDAVGRMNYISNAERDDAVKAMVEFIAHSEGRFHAVPETRQ</sequence>
<accession>A0A7I8BKL0</accession>
<organism evidence="1 2">
    <name type="scientific">Paraburkholderia largidicola</name>
    <dbReference type="NCBI Taxonomy" id="3014751"/>
    <lineage>
        <taxon>Bacteria</taxon>
        <taxon>Pseudomonadati</taxon>
        <taxon>Pseudomonadota</taxon>
        <taxon>Betaproteobacteria</taxon>
        <taxon>Burkholderiales</taxon>
        <taxon>Burkholderiaceae</taxon>
        <taxon>Paraburkholderia</taxon>
    </lineage>
</organism>
<dbReference type="EMBL" id="AP023174">
    <property type="protein sequence ID" value="BCF88721.1"/>
    <property type="molecule type" value="Genomic_DNA"/>
</dbReference>
<proteinExistence type="predicted"/>
<dbReference type="KEGG" id="plad:PPGU16_17880"/>